<feature type="transmembrane region" description="Helical" evidence="1">
    <location>
        <begin position="247"/>
        <end position="269"/>
    </location>
</feature>
<feature type="transmembrane region" description="Helical" evidence="1">
    <location>
        <begin position="93"/>
        <end position="117"/>
    </location>
</feature>
<feature type="transmembrane region" description="Helical" evidence="1">
    <location>
        <begin position="168"/>
        <end position="189"/>
    </location>
</feature>
<accession>B0DDQ5</accession>
<dbReference type="Proteomes" id="UP000001194">
    <property type="component" value="Unassembled WGS sequence"/>
</dbReference>
<dbReference type="InParanoid" id="B0DDQ5"/>
<feature type="transmembrane region" description="Helical" evidence="1">
    <location>
        <begin position="20"/>
        <end position="38"/>
    </location>
</feature>
<organism evidence="3">
    <name type="scientific">Laccaria bicolor (strain S238N-H82 / ATCC MYA-4686)</name>
    <name type="common">Bicoloured deceiver</name>
    <name type="synonym">Laccaria laccata var. bicolor</name>
    <dbReference type="NCBI Taxonomy" id="486041"/>
    <lineage>
        <taxon>Eukaryota</taxon>
        <taxon>Fungi</taxon>
        <taxon>Dikarya</taxon>
        <taxon>Basidiomycota</taxon>
        <taxon>Agaricomycotina</taxon>
        <taxon>Agaricomycetes</taxon>
        <taxon>Agaricomycetidae</taxon>
        <taxon>Agaricales</taxon>
        <taxon>Agaricineae</taxon>
        <taxon>Hydnangiaceae</taxon>
        <taxon>Laccaria</taxon>
    </lineage>
</organism>
<feature type="transmembrane region" description="Helical" evidence="1">
    <location>
        <begin position="129"/>
        <end position="148"/>
    </location>
</feature>
<feature type="transmembrane region" description="Helical" evidence="1">
    <location>
        <begin position="50"/>
        <end position="73"/>
    </location>
</feature>
<keyword evidence="1" id="KW-0812">Transmembrane</keyword>
<keyword evidence="1" id="KW-0472">Membrane</keyword>
<dbReference type="OrthoDB" id="3038148at2759"/>
<sequence>MASAFSQQLIIYESGTFTEIWISGIYTALLLLTVWLIVSKREYSRQKKIILISCNMAPYLVASGHAALAWAVSLKIMAGTVAMSRDSWFPMTYNVFFVVNNILAEAVFSWLIIGQLWRCWIVWGRKWPVVVVPTALTLIGTIIASAQMTPWDEKSTFIGGTPMNSLKIYSMFPIGSVIITTILTTCRIVQVQKVSGRFGGLNKRRFNSVIEIIVESAALYSISLLAFTVISYIDWGNGEDDPLHPQVFGMTLCVQNIHLQISGLAPLLINLRVQAGFSRPADDWSTSTSPLPSIALRFASRRKSTVTDAALEGDESAGFESRSVVQSG</sequence>
<feature type="transmembrane region" description="Helical" evidence="1">
    <location>
        <begin position="209"/>
        <end position="235"/>
    </location>
</feature>
<dbReference type="EMBL" id="DS547105">
    <property type="protein sequence ID" value="EDR07133.1"/>
    <property type="molecule type" value="Genomic_DNA"/>
</dbReference>
<dbReference type="GeneID" id="6077657"/>
<name>B0DDQ5_LACBS</name>
<gene>
    <name evidence="2" type="ORF">LACBIDRAFT_294554</name>
</gene>
<dbReference type="AlphaFoldDB" id="B0DDQ5"/>
<keyword evidence="1" id="KW-1133">Transmembrane helix</keyword>
<reference evidence="2 3" key="1">
    <citation type="journal article" date="2008" name="Nature">
        <title>The genome of Laccaria bicolor provides insights into mycorrhizal symbiosis.</title>
        <authorList>
            <person name="Martin F."/>
            <person name="Aerts A."/>
            <person name="Ahren D."/>
            <person name="Brun A."/>
            <person name="Danchin E.G.J."/>
            <person name="Duchaussoy F."/>
            <person name="Gibon J."/>
            <person name="Kohler A."/>
            <person name="Lindquist E."/>
            <person name="Pereda V."/>
            <person name="Salamov A."/>
            <person name="Shapiro H.J."/>
            <person name="Wuyts J."/>
            <person name="Blaudez D."/>
            <person name="Buee M."/>
            <person name="Brokstein P."/>
            <person name="Canbaeck B."/>
            <person name="Cohen D."/>
            <person name="Courty P.E."/>
            <person name="Coutinho P.M."/>
            <person name="Delaruelle C."/>
            <person name="Detter J.C."/>
            <person name="Deveau A."/>
            <person name="DiFazio S."/>
            <person name="Duplessis S."/>
            <person name="Fraissinet-Tachet L."/>
            <person name="Lucic E."/>
            <person name="Frey-Klett P."/>
            <person name="Fourrey C."/>
            <person name="Feussner I."/>
            <person name="Gay G."/>
            <person name="Grimwood J."/>
            <person name="Hoegger P.J."/>
            <person name="Jain P."/>
            <person name="Kilaru S."/>
            <person name="Labbe J."/>
            <person name="Lin Y.C."/>
            <person name="Legue V."/>
            <person name="Le Tacon F."/>
            <person name="Marmeisse R."/>
            <person name="Melayah D."/>
            <person name="Montanini B."/>
            <person name="Muratet M."/>
            <person name="Nehls U."/>
            <person name="Niculita-Hirzel H."/>
            <person name="Oudot-Le Secq M.P."/>
            <person name="Peter M."/>
            <person name="Quesneville H."/>
            <person name="Rajashekar B."/>
            <person name="Reich M."/>
            <person name="Rouhier N."/>
            <person name="Schmutz J."/>
            <person name="Yin T."/>
            <person name="Chalot M."/>
            <person name="Henrissat B."/>
            <person name="Kuees U."/>
            <person name="Lucas S."/>
            <person name="Van de Peer Y."/>
            <person name="Podila G.K."/>
            <person name="Polle A."/>
            <person name="Pukkila P.J."/>
            <person name="Richardson P.M."/>
            <person name="Rouze P."/>
            <person name="Sanders I.R."/>
            <person name="Stajich J.E."/>
            <person name="Tunlid A."/>
            <person name="Tuskan G."/>
            <person name="Grigoriev I.V."/>
        </authorList>
    </citation>
    <scope>NUCLEOTIDE SEQUENCE [LARGE SCALE GENOMIC DNA]</scope>
    <source>
        <strain evidence="3">S238N-H82 / ATCC MYA-4686</strain>
    </source>
</reference>
<dbReference type="RefSeq" id="XP_001882064.1">
    <property type="nucleotide sequence ID" value="XM_001882029.1"/>
</dbReference>
<keyword evidence="3" id="KW-1185">Reference proteome</keyword>
<evidence type="ECO:0000313" key="3">
    <source>
        <dbReference type="Proteomes" id="UP000001194"/>
    </source>
</evidence>
<dbReference type="KEGG" id="lbc:LACBIDRAFT_294554"/>
<evidence type="ECO:0000313" key="2">
    <source>
        <dbReference type="EMBL" id="EDR07133.1"/>
    </source>
</evidence>
<dbReference type="HOGENOM" id="CLU_044614_3_1_1"/>
<evidence type="ECO:0000256" key="1">
    <source>
        <dbReference type="SAM" id="Phobius"/>
    </source>
</evidence>
<protein>
    <submittedName>
        <fullName evidence="2">Predicted protein</fullName>
    </submittedName>
</protein>
<proteinExistence type="predicted"/>